<accession>A0ABV6JMB9</accession>
<dbReference type="InterPro" id="IPR027417">
    <property type="entry name" value="P-loop_NTPase"/>
</dbReference>
<keyword evidence="3" id="KW-1185">Reference proteome</keyword>
<feature type="region of interest" description="Disordered" evidence="1">
    <location>
        <begin position="234"/>
        <end position="258"/>
    </location>
</feature>
<dbReference type="Gene3D" id="3.40.50.300">
    <property type="entry name" value="P-loop containing nucleotide triphosphate hydrolases"/>
    <property type="match status" value="1"/>
</dbReference>
<sequence length="258" mass="27292">MSATQRNTVLEQLRAQVSRLERGSTVCDAVPLCAPIDGWLPDNGLLRGAVHEVLSGDEGAAVGFCAMVLGRLGGTVAWIAPEPDAAPEGLRRFGLEPAAILFVAATEPADALWAMEEALRCSALAGALLVTASPGLAAARRLQLAAEAGGGLGLLLRPDEGAALPTAALTRWRVAAAHESSTGSAAPSRQPRWQPRWQFSWQPSWRLELLRARAGRAGQWQVRWEAETRRLAVETTEGESAGHEPLGHEPTGPGAIRA</sequence>
<protein>
    <submittedName>
        <fullName evidence="2">ImuA family protein</fullName>
    </submittedName>
</protein>
<organism evidence="2 3">
    <name type="scientific">Roseomonas elaeocarpi</name>
    <dbReference type="NCBI Taxonomy" id="907779"/>
    <lineage>
        <taxon>Bacteria</taxon>
        <taxon>Pseudomonadati</taxon>
        <taxon>Pseudomonadota</taxon>
        <taxon>Alphaproteobacteria</taxon>
        <taxon>Acetobacterales</taxon>
        <taxon>Roseomonadaceae</taxon>
        <taxon>Roseomonas</taxon>
    </lineage>
</organism>
<evidence type="ECO:0000256" key="1">
    <source>
        <dbReference type="SAM" id="MobiDB-lite"/>
    </source>
</evidence>
<evidence type="ECO:0000313" key="2">
    <source>
        <dbReference type="EMBL" id="MFC0406769.1"/>
    </source>
</evidence>
<dbReference type="Proteomes" id="UP001589865">
    <property type="component" value="Unassembled WGS sequence"/>
</dbReference>
<dbReference type="SUPFAM" id="SSF52540">
    <property type="entry name" value="P-loop containing nucleoside triphosphate hydrolases"/>
    <property type="match status" value="1"/>
</dbReference>
<dbReference type="RefSeq" id="WP_377042453.1">
    <property type="nucleotide sequence ID" value="NZ_JBHLUN010000001.1"/>
</dbReference>
<evidence type="ECO:0000313" key="3">
    <source>
        <dbReference type="Proteomes" id="UP001589865"/>
    </source>
</evidence>
<gene>
    <name evidence="2" type="ORF">ACFFGY_00825</name>
</gene>
<comment type="caution">
    <text evidence="2">The sequence shown here is derived from an EMBL/GenBank/DDBJ whole genome shotgun (WGS) entry which is preliminary data.</text>
</comment>
<reference evidence="2 3" key="1">
    <citation type="submission" date="2024-09" db="EMBL/GenBank/DDBJ databases">
        <authorList>
            <person name="Sun Q."/>
            <person name="Mori K."/>
        </authorList>
    </citation>
    <scope>NUCLEOTIDE SEQUENCE [LARGE SCALE GENOMIC DNA]</scope>
    <source>
        <strain evidence="2 3">TBRC 5777</strain>
    </source>
</reference>
<dbReference type="EMBL" id="JBHLUN010000001">
    <property type="protein sequence ID" value="MFC0406769.1"/>
    <property type="molecule type" value="Genomic_DNA"/>
</dbReference>
<proteinExistence type="predicted"/>
<name>A0ABV6JMB9_9PROT</name>